<evidence type="ECO:0000256" key="3">
    <source>
        <dbReference type="SAM" id="SignalP"/>
    </source>
</evidence>
<dbReference type="SUPFAM" id="SSF54403">
    <property type="entry name" value="Cystatin/monellin"/>
    <property type="match status" value="1"/>
</dbReference>
<evidence type="ECO:0000256" key="1">
    <source>
        <dbReference type="ARBA" id="ARBA00022690"/>
    </source>
</evidence>
<keyword evidence="2" id="KW-0789">Thiol protease inhibitor</keyword>
<evidence type="ECO:0000256" key="2">
    <source>
        <dbReference type="ARBA" id="ARBA00022704"/>
    </source>
</evidence>
<feature type="signal peptide" evidence="3">
    <location>
        <begin position="1"/>
        <end position="21"/>
    </location>
</feature>
<gene>
    <name evidence="5" type="ORF">ACH5RR_015069</name>
</gene>
<evidence type="ECO:0000259" key="4">
    <source>
        <dbReference type="Pfam" id="PF16845"/>
    </source>
</evidence>
<keyword evidence="3" id="KW-0732">Signal</keyword>
<keyword evidence="1" id="KW-0646">Protease inhibitor</keyword>
<evidence type="ECO:0000313" key="6">
    <source>
        <dbReference type="Proteomes" id="UP001630127"/>
    </source>
</evidence>
<dbReference type="EMBL" id="JBJUIK010000007">
    <property type="protein sequence ID" value="KAL3522235.1"/>
    <property type="molecule type" value="Genomic_DNA"/>
</dbReference>
<reference evidence="5 6" key="1">
    <citation type="submission" date="2024-11" db="EMBL/GenBank/DDBJ databases">
        <title>A near-complete genome assembly of Cinchona calisaya.</title>
        <authorList>
            <person name="Lian D.C."/>
            <person name="Zhao X.W."/>
            <person name="Wei L."/>
        </authorList>
    </citation>
    <scope>NUCLEOTIDE SEQUENCE [LARGE SCALE GENOMIC DNA]</scope>
    <source>
        <tissue evidence="5">Nenye</tissue>
    </source>
</reference>
<accession>A0ABD2ZV70</accession>
<dbReference type="Gene3D" id="3.10.450.10">
    <property type="match status" value="1"/>
</dbReference>
<evidence type="ECO:0000313" key="5">
    <source>
        <dbReference type="EMBL" id="KAL3522235.1"/>
    </source>
</evidence>
<keyword evidence="6" id="KW-1185">Reference proteome</keyword>
<name>A0ABD2ZV70_9GENT</name>
<dbReference type="GO" id="GO:0004869">
    <property type="term" value="F:cysteine-type endopeptidase inhibitor activity"/>
    <property type="evidence" value="ECO:0007669"/>
    <property type="project" value="UniProtKB-KW"/>
</dbReference>
<protein>
    <recommendedName>
        <fullName evidence="4">Cystatin domain-containing protein</fullName>
    </recommendedName>
</protein>
<feature type="chain" id="PRO_5044887642" description="Cystatin domain-containing protein" evidence="3">
    <location>
        <begin position="22"/>
        <end position="122"/>
    </location>
</feature>
<organism evidence="5 6">
    <name type="scientific">Cinchona calisaya</name>
    <dbReference type="NCBI Taxonomy" id="153742"/>
    <lineage>
        <taxon>Eukaryota</taxon>
        <taxon>Viridiplantae</taxon>
        <taxon>Streptophyta</taxon>
        <taxon>Embryophyta</taxon>
        <taxon>Tracheophyta</taxon>
        <taxon>Spermatophyta</taxon>
        <taxon>Magnoliopsida</taxon>
        <taxon>eudicotyledons</taxon>
        <taxon>Gunneridae</taxon>
        <taxon>Pentapetalae</taxon>
        <taxon>asterids</taxon>
        <taxon>lamiids</taxon>
        <taxon>Gentianales</taxon>
        <taxon>Rubiaceae</taxon>
        <taxon>Cinchonoideae</taxon>
        <taxon>Cinchoneae</taxon>
        <taxon>Cinchona</taxon>
    </lineage>
</organism>
<dbReference type="Pfam" id="PF16845">
    <property type="entry name" value="SQAPI"/>
    <property type="match status" value="1"/>
</dbReference>
<feature type="domain" description="Cystatin" evidence="4">
    <location>
        <begin position="31"/>
        <end position="113"/>
    </location>
</feature>
<dbReference type="AlphaFoldDB" id="A0ABD2ZV70"/>
<dbReference type="InterPro" id="IPR046350">
    <property type="entry name" value="Cystatin_sf"/>
</dbReference>
<comment type="caution">
    <text evidence="5">The sequence shown here is derived from an EMBL/GenBank/DDBJ whole genome shotgun (WGS) entry which is preliminary data.</text>
</comment>
<dbReference type="PANTHER" id="PTHR47364:SF2">
    <property type="entry name" value="CYSTEINE PROTEINASE INHIBITOR 5"/>
    <property type="match status" value="1"/>
</dbReference>
<proteinExistence type="predicted"/>
<dbReference type="Proteomes" id="UP001630127">
    <property type="component" value="Unassembled WGS sequence"/>
</dbReference>
<sequence length="122" mass="13953">MALHLRPLLLTMMVFFLCSNALLFFPWKKENAEDPRVIELGKFAIDVHNKEAKTNLLFQRVATAESQLGGIKYKLLIAAATNDSSNSDNYEALIIERQRARIKYTKLVSFKEITRNLPLKGQ</sequence>
<dbReference type="InterPro" id="IPR000010">
    <property type="entry name" value="Cystatin_dom"/>
</dbReference>
<dbReference type="PANTHER" id="PTHR47364">
    <property type="entry name" value="CYSTEINE PROTEINASE INHIBITOR 5"/>
    <property type="match status" value="1"/>
</dbReference>